<dbReference type="Pfam" id="PF03255">
    <property type="entry name" value="ACCA"/>
    <property type="match status" value="1"/>
</dbReference>
<keyword evidence="21" id="KW-0670">Pyruvate</keyword>
<accession>A0A8J6E118</accession>
<evidence type="ECO:0000256" key="16">
    <source>
        <dbReference type="ARBA" id="ARBA00049152"/>
    </source>
</evidence>
<dbReference type="OrthoDB" id="196847at2759"/>
<comment type="caution">
    <text evidence="21">The sequence shown here is derived from an EMBL/GenBank/DDBJ whole genome shotgun (WGS) entry which is preliminary data.</text>
</comment>
<comment type="cofactor">
    <cofactor evidence="1">
        <name>Zn(2+)</name>
        <dbReference type="ChEBI" id="CHEBI:29105"/>
    </cofactor>
</comment>
<dbReference type="Gene3D" id="2.40.50.100">
    <property type="match status" value="1"/>
</dbReference>
<dbReference type="Gene3D" id="3.20.20.70">
    <property type="entry name" value="Aldolase class I"/>
    <property type="match status" value="1"/>
</dbReference>
<dbReference type="SUPFAM" id="SSF51230">
    <property type="entry name" value="Single hybrid motif"/>
    <property type="match status" value="1"/>
</dbReference>
<dbReference type="InterPro" id="IPR013785">
    <property type="entry name" value="Aldolase_TIM"/>
</dbReference>
<dbReference type="InterPro" id="IPR011053">
    <property type="entry name" value="Single_hybrid_motif"/>
</dbReference>
<dbReference type="InterPro" id="IPR000891">
    <property type="entry name" value="PYR_CT"/>
</dbReference>
<dbReference type="Proteomes" id="UP000717585">
    <property type="component" value="Unassembled WGS sequence"/>
</dbReference>
<comment type="catalytic activity">
    <reaction evidence="16">
        <text>N(6)-carboxybiotinyl-L-lysyl-[protein] + acetyl-CoA = N(6)-biotinyl-L-lysyl-[protein] + malonyl-CoA</text>
        <dbReference type="Rhea" id="RHEA:54728"/>
        <dbReference type="Rhea" id="RHEA-COMP:10505"/>
        <dbReference type="Rhea" id="RHEA-COMP:10506"/>
        <dbReference type="ChEBI" id="CHEBI:57288"/>
        <dbReference type="ChEBI" id="CHEBI:57384"/>
        <dbReference type="ChEBI" id="CHEBI:83144"/>
        <dbReference type="ChEBI" id="CHEBI:83145"/>
        <dbReference type="EC" id="2.1.3.15"/>
    </reaction>
</comment>
<protein>
    <recommendedName>
        <fullName evidence="8">Acetyl-coenzyme A carboxylase carboxyl transferase subunits beta/alpha</fullName>
        <ecNumber evidence="7">2.1.3.15</ecNumber>
    </recommendedName>
</protein>
<evidence type="ECO:0000256" key="5">
    <source>
        <dbReference type="ARBA" id="ARBA00011664"/>
    </source>
</evidence>
<dbReference type="FunFam" id="3.20.20.70:FF:000033">
    <property type="entry name" value="Pyruvate carboxylase"/>
    <property type="match status" value="1"/>
</dbReference>
<evidence type="ECO:0000256" key="7">
    <source>
        <dbReference type="ARBA" id="ARBA00011883"/>
    </source>
</evidence>
<dbReference type="Gene3D" id="3.90.226.10">
    <property type="entry name" value="2-enoyl-CoA Hydratase, Chain A, domain 1"/>
    <property type="match status" value="2"/>
</dbReference>
<keyword evidence="11" id="KW-0276">Fatty acid metabolism</keyword>
<evidence type="ECO:0000259" key="20">
    <source>
        <dbReference type="PROSITE" id="PS50991"/>
    </source>
</evidence>
<dbReference type="EC" id="2.1.3.15" evidence="7"/>
<dbReference type="AlphaFoldDB" id="A0A8J6E118"/>
<evidence type="ECO:0000259" key="19">
    <source>
        <dbReference type="PROSITE" id="PS50989"/>
    </source>
</evidence>
<comment type="subunit">
    <text evidence="6">Acetyl-CoA carboxylase is a heterohexamer composed of biotin carboxyl carrier protein, biotin carboxylase and 2 subunits each of ACCase subunit alpha and ACCase plastid-coded subunit beta (accD).</text>
</comment>
<sequence>MSMFTEVVSSDFLGFEFNNVSYGEQIDANASKGKDFCGITVSEKSFGGVKVIYVTHNFKYFGGTLGCAEGERICRAFDYAREHMMPLVMECASGGARMQEGTLALMQMAKVSCAVAAFRACHLPFITLLLDPTYGGVAASYAMQADFKIGIKDARIGFAGPSVILNTCFDMEQDKYDTNCPEGFQSAQFLHNYGQIDMVALDKEDAHKRVATLIQILARRRDSPFKVEDHTEMLDAPDIADIPPGTPTRPYEADYTHARNIDRYQPTDLVHKLFGATFIHLAGDGRQGRDDAIQGGIGLLPRVGDNTEVRPCVVIATHKGHSAEALSSREFGMSHPDGYRTAQRLMGLADQFGLPVVSLVDTCGALPSFDAEVAGQGQAIAEILLFMASLRTPIYTVVTGEGGSGGALGLAMGNRVSMLSNAYYSVISPEGAASILGRYKDEDDKKTNFPKDCMKIATKQHVYAHQLKELGVIDSIITEYPAEDYHYCPFLLKALSIDIMASFAQWDVMTPDDIVKDRQAKFRAMGRFLELTPTQLSDKLAALEPPAARPSRKGAVTVDLTKDATPGPEVPPNLVYIAERTVADNSRVKKARADQPLPVCPVPVPVDTTKPLHDNTVMTAKRVLDERGPEAAAKWVREQSGVLLTDTTFRDAHQSLLATRVRTKDFLDVVDATQQALATPTMFSFECWGGATFDVAFRFLKESPWARLRELRARIPNACLQMLLRGSNAVGYASYPDNVVREFITQAANNGIDVFRIFDCFNNFTQMEVSIDQVRKVGKIAEVAICFTGNFLDENETKYTLDYYRALAQKAVSAGAHILAIKDMAGLFRPQMAGPLMAAMREVAPDIPIHFHTHNTSSAALAACLGMASAGCDIMDFAISSLADTTSQPSLNAFITSVQGTAMDTGIDYLKLEPIAQYWEAVRKVYASNESGIKTGTARVYEHQIPGGQFSNLYAQARDMGLEHRWSEILDMYRDVNRALGDIVKVTPSSKCVGDLSMYLIMNDLTPDAVNPATVNPDFPWPQSIQDLFEGKLGFPEDGLPDAFSKAVLKDKKPLSERPGKVMPPADLEKIKADLSSRYNIEAAMEDAVSYVMFPAVFEAWMAHIQKYSAATVGLPSHVFFGGMVCGETVGDITLTRFSPVSAHKTRTLSFLVGGISMNVVIAEPEHNDGNKGKAVLPPADKNDPTHITAPMPGKVTEIAAEPGAHVYRGEPLLKVSSLKMDVEITAPHEGVVEKVVASLATPVTSNCLLLVLSQMAE</sequence>
<dbReference type="InterPro" id="IPR029045">
    <property type="entry name" value="ClpP/crotonase-like_dom_sf"/>
</dbReference>
<evidence type="ECO:0000256" key="4">
    <source>
        <dbReference type="ARBA" id="ARBA00010284"/>
    </source>
</evidence>
<dbReference type="CDD" id="cd07937">
    <property type="entry name" value="DRE_TIM_PC_TC_5S"/>
    <property type="match status" value="1"/>
</dbReference>
<keyword evidence="9" id="KW-0444">Lipid biosynthesis</keyword>
<dbReference type="Pfam" id="PF00364">
    <property type="entry name" value="Biotin_lipoyl"/>
    <property type="match status" value="1"/>
</dbReference>
<keyword evidence="22" id="KW-1185">Reference proteome</keyword>
<organism evidence="21 22">
    <name type="scientific">Carpediemonas membranifera</name>
    <dbReference type="NCBI Taxonomy" id="201153"/>
    <lineage>
        <taxon>Eukaryota</taxon>
        <taxon>Metamonada</taxon>
        <taxon>Carpediemonas-like organisms</taxon>
        <taxon>Carpediemonas</taxon>
    </lineage>
</organism>
<gene>
    <name evidence="21" type="ORF">J8273_5700</name>
</gene>
<feature type="domain" description="CoA carboxyltransferase N-terminal" evidence="18">
    <location>
        <begin position="1"/>
        <end position="231"/>
    </location>
</feature>
<dbReference type="InterPro" id="IPR000438">
    <property type="entry name" value="Acetyl_CoA_COase_Trfase_b_su"/>
</dbReference>
<evidence type="ECO:0000256" key="8">
    <source>
        <dbReference type="ARBA" id="ARBA00018312"/>
    </source>
</evidence>
<evidence type="ECO:0000259" key="17">
    <source>
        <dbReference type="PROSITE" id="PS50968"/>
    </source>
</evidence>
<keyword evidence="14" id="KW-0275">Fatty acid biosynthesis</keyword>
<dbReference type="SUPFAM" id="SSF89000">
    <property type="entry name" value="post-HMGL domain-like"/>
    <property type="match status" value="1"/>
</dbReference>
<dbReference type="InterPro" id="IPR055268">
    <property type="entry name" value="PCB-like"/>
</dbReference>
<evidence type="ECO:0000256" key="11">
    <source>
        <dbReference type="ARBA" id="ARBA00022832"/>
    </source>
</evidence>
<dbReference type="NCBIfam" id="NF006761">
    <property type="entry name" value="PRK09282.1"/>
    <property type="match status" value="1"/>
</dbReference>
<dbReference type="PANTHER" id="PTHR43778:SF2">
    <property type="entry name" value="PYRUVATE CARBOXYLASE, MITOCHONDRIAL"/>
    <property type="match status" value="1"/>
</dbReference>
<evidence type="ECO:0000256" key="1">
    <source>
        <dbReference type="ARBA" id="ARBA00001947"/>
    </source>
</evidence>
<evidence type="ECO:0000259" key="18">
    <source>
        <dbReference type="PROSITE" id="PS50980"/>
    </source>
</evidence>
<proteinExistence type="inferred from homology"/>
<keyword evidence="12" id="KW-0067">ATP-binding</keyword>
<dbReference type="PROSITE" id="PS50968">
    <property type="entry name" value="BIOTINYL_LIPOYL"/>
    <property type="match status" value="1"/>
</dbReference>
<evidence type="ECO:0000256" key="2">
    <source>
        <dbReference type="ARBA" id="ARBA00004496"/>
    </source>
</evidence>
<dbReference type="InterPro" id="IPR003379">
    <property type="entry name" value="Carboxylase_cons_dom"/>
</dbReference>
<name>A0A8J6E118_9EUKA</name>
<keyword evidence="13" id="KW-0443">Lipid metabolism</keyword>
<dbReference type="InterPro" id="IPR001095">
    <property type="entry name" value="Acetyl_CoA_COase_a_su"/>
</dbReference>
<dbReference type="CDD" id="cd06850">
    <property type="entry name" value="biotinyl_domain"/>
    <property type="match status" value="1"/>
</dbReference>
<comment type="subcellular location">
    <subcellularLocation>
        <location evidence="2">Cytoplasm</location>
    </subcellularLocation>
</comment>
<dbReference type="Pfam" id="PF02436">
    <property type="entry name" value="PYC_OADA"/>
    <property type="match status" value="1"/>
</dbReference>
<evidence type="ECO:0000256" key="14">
    <source>
        <dbReference type="ARBA" id="ARBA00023160"/>
    </source>
</evidence>
<comment type="function">
    <text evidence="15">Component of the acetyl coenzyme A carboxylase (ACC) complex. Biotin carboxylase (BC) catalyzes the carboxylation of biotin on its carrier protein (BCCP) and then the CO(2) group is transferred by the transcarboxylase to acetyl-CoA to form malonyl-CoA.</text>
</comment>
<dbReference type="PANTHER" id="PTHR43778">
    <property type="entry name" value="PYRUVATE CARBOXYLASE"/>
    <property type="match status" value="1"/>
</dbReference>
<dbReference type="GO" id="GO:0006094">
    <property type="term" value="P:gluconeogenesis"/>
    <property type="evidence" value="ECO:0007669"/>
    <property type="project" value="TreeGrafter"/>
</dbReference>
<keyword evidence="10" id="KW-0547">Nucleotide-binding</keyword>
<dbReference type="GO" id="GO:0004736">
    <property type="term" value="F:pyruvate carboxylase activity"/>
    <property type="evidence" value="ECO:0007669"/>
    <property type="project" value="TreeGrafter"/>
</dbReference>
<dbReference type="GO" id="GO:0003989">
    <property type="term" value="F:acetyl-CoA carboxylase activity"/>
    <property type="evidence" value="ECO:0007669"/>
    <property type="project" value="InterPro"/>
</dbReference>
<dbReference type="InterPro" id="IPR011763">
    <property type="entry name" value="COA_CT_C"/>
</dbReference>
<comment type="similarity">
    <text evidence="4">In the N-terminal section; belongs to the AccD/PCCB family.</text>
</comment>
<evidence type="ECO:0000256" key="6">
    <source>
        <dbReference type="ARBA" id="ARBA00011842"/>
    </source>
</evidence>
<dbReference type="PROSITE" id="PS50980">
    <property type="entry name" value="COA_CT_NTER"/>
    <property type="match status" value="1"/>
</dbReference>
<evidence type="ECO:0000256" key="9">
    <source>
        <dbReference type="ARBA" id="ARBA00022516"/>
    </source>
</evidence>
<dbReference type="SUPFAM" id="SSF52096">
    <property type="entry name" value="ClpP/crotonase"/>
    <property type="match status" value="2"/>
</dbReference>
<evidence type="ECO:0000256" key="15">
    <source>
        <dbReference type="ARBA" id="ARBA00025280"/>
    </source>
</evidence>
<dbReference type="PROSITE" id="PS50989">
    <property type="entry name" value="COA_CT_CTER"/>
    <property type="match status" value="1"/>
</dbReference>
<feature type="domain" description="Pyruvate carboxyltransferase" evidence="20">
    <location>
        <begin position="642"/>
        <end position="913"/>
    </location>
</feature>
<dbReference type="EMBL" id="JAHDYR010000030">
    <property type="protein sequence ID" value="KAG9392888.1"/>
    <property type="molecule type" value="Genomic_DNA"/>
</dbReference>
<feature type="domain" description="Lipoyl-binding" evidence="17">
    <location>
        <begin position="1179"/>
        <end position="1254"/>
    </location>
</feature>
<evidence type="ECO:0000313" key="22">
    <source>
        <dbReference type="Proteomes" id="UP000717585"/>
    </source>
</evidence>
<dbReference type="InterPro" id="IPR011762">
    <property type="entry name" value="COA_CT_N"/>
</dbReference>
<dbReference type="GO" id="GO:0016743">
    <property type="term" value="F:carboxyl- or carbamoyltransferase activity"/>
    <property type="evidence" value="ECO:0007669"/>
    <property type="project" value="InterPro"/>
</dbReference>
<evidence type="ECO:0000313" key="21">
    <source>
        <dbReference type="EMBL" id="KAG9392888.1"/>
    </source>
</evidence>
<dbReference type="InterPro" id="IPR000089">
    <property type="entry name" value="Biotin_lipoyl"/>
</dbReference>
<evidence type="ECO:0000256" key="3">
    <source>
        <dbReference type="ARBA" id="ARBA00006276"/>
    </source>
</evidence>
<comment type="similarity">
    <text evidence="3">In the C-terminal section; belongs to the AccA family.</text>
</comment>
<dbReference type="PROSITE" id="PS50991">
    <property type="entry name" value="PYR_CT"/>
    <property type="match status" value="1"/>
</dbReference>
<evidence type="ECO:0000256" key="12">
    <source>
        <dbReference type="ARBA" id="ARBA00022840"/>
    </source>
</evidence>
<comment type="subunit">
    <text evidence="5">Acetyl-CoA carboxylase is a heterotetramer composed of biotin carboxyl carrier protein (AccB), biotin carboxylase (AccC) and two subunits of ACCase subunit beta/alpha.</text>
</comment>
<reference evidence="21" key="1">
    <citation type="submission" date="2021-05" db="EMBL/GenBank/DDBJ databases">
        <title>A free-living protist that lacks canonical eukaryotic 1 DNA replication and segregation systems.</title>
        <authorList>
            <person name="Salas-Leiva D.E."/>
            <person name="Tromer E.C."/>
            <person name="Curtis B.A."/>
            <person name="Jerlstrom-Hultqvist J."/>
            <person name="Kolisko M."/>
            <person name="Yi Z."/>
            <person name="Salas-Leiva J.S."/>
            <person name="Gallot-Lavallee L."/>
            <person name="Kops G.J.P.L."/>
            <person name="Archibald J.M."/>
            <person name="Simpson A.G.B."/>
            <person name="Roger A.J."/>
        </authorList>
    </citation>
    <scope>NUCLEOTIDE SEQUENCE</scope>
    <source>
        <strain evidence="21">BICM</strain>
    </source>
</reference>
<evidence type="ECO:0000256" key="13">
    <source>
        <dbReference type="ARBA" id="ARBA00023098"/>
    </source>
</evidence>
<dbReference type="PRINTS" id="PR01070">
    <property type="entry name" value="ACCCTRFRASEB"/>
</dbReference>
<dbReference type="GO" id="GO:0009317">
    <property type="term" value="C:acetyl-CoA carboxylase complex"/>
    <property type="evidence" value="ECO:0007669"/>
    <property type="project" value="InterPro"/>
</dbReference>
<dbReference type="SUPFAM" id="SSF51569">
    <property type="entry name" value="Aldolase"/>
    <property type="match status" value="1"/>
</dbReference>
<feature type="domain" description="CoA carboxyltransferase C-terminal" evidence="19">
    <location>
        <begin position="209"/>
        <end position="505"/>
    </location>
</feature>
<evidence type="ECO:0000256" key="10">
    <source>
        <dbReference type="ARBA" id="ARBA00022741"/>
    </source>
</evidence>
<dbReference type="Pfam" id="PF00682">
    <property type="entry name" value="HMGL-like"/>
    <property type="match status" value="1"/>
</dbReference>
<dbReference type="GO" id="GO:0006633">
    <property type="term" value="P:fatty acid biosynthetic process"/>
    <property type="evidence" value="ECO:0007669"/>
    <property type="project" value="UniProtKB-KW"/>
</dbReference>
<dbReference type="GO" id="GO:0005524">
    <property type="term" value="F:ATP binding"/>
    <property type="evidence" value="ECO:0007669"/>
    <property type="project" value="UniProtKB-KW"/>
</dbReference>